<organism evidence="7 8">
    <name type="scientific">Tumebacillus algifaecis</name>
    <dbReference type="NCBI Taxonomy" id="1214604"/>
    <lineage>
        <taxon>Bacteria</taxon>
        <taxon>Bacillati</taxon>
        <taxon>Bacillota</taxon>
        <taxon>Bacilli</taxon>
        <taxon>Bacillales</taxon>
        <taxon>Alicyclobacillaceae</taxon>
        <taxon>Tumebacillus</taxon>
    </lineage>
</organism>
<evidence type="ECO:0000313" key="8">
    <source>
        <dbReference type="Proteomes" id="UP000214688"/>
    </source>
</evidence>
<dbReference type="Proteomes" id="UP000214688">
    <property type="component" value="Chromosome"/>
</dbReference>
<dbReference type="NCBIfam" id="NF004489">
    <property type="entry name" value="PRK05819.1"/>
    <property type="match status" value="1"/>
</dbReference>
<comment type="catalytic activity">
    <reaction evidence="4">
        <text>uridine + phosphate = alpha-D-ribose 1-phosphate + uracil</text>
        <dbReference type="Rhea" id="RHEA:24388"/>
        <dbReference type="ChEBI" id="CHEBI:16704"/>
        <dbReference type="ChEBI" id="CHEBI:17568"/>
        <dbReference type="ChEBI" id="CHEBI:43474"/>
        <dbReference type="ChEBI" id="CHEBI:57720"/>
        <dbReference type="EC" id="2.4.2.3"/>
    </reaction>
</comment>
<protein>
    <recommendedName>
        <fullName evidence="5">Purine nucleoside phosphorylase DeoD-type</fullName>
        <shortName evidence="5">PNP</shortName>
        <ecNumber evidence="5">2.4.2.1</ecNumber>
    </recommendedName>
</protein>
<dbReference type="CDD" id="cd09006">
    <property type="entry name" value="PNP_EcPNPI-like"/>
    <property type="match status" value="1"/>
</dbReference>
<dbReference type="PROSITE" id="PS01232">
    <property type="entry name" value="PNP_UDP_1"/>
    <property type="match status" value="1"/>
</dbReference>
<dbReference type="EMBL" id="CP022657">
    <property type="protein sequence ID" value="ASS73732.1"/>
    <property type="molecule type" value="Genomic_DNA"/>
</dbReference>
<feature type="active site" description="Proton donor" evidence="5">
    <location>
        <position position="204"/>
    </location>
</feature>
<keyword evidence="8" id="KW-1185">Reference proteome</keyword>
<accession>A0A223CWS0</accession>
<feature type="site" description="Important for catalytic activity" evidence="5">
    <location>
        <position position="217"/>
    </location>
</feature>
<evidence type="ECO:0000256" key="3">
    <source>
        <dbReference type="ARBA" id="ARBA00022679"/>
    </source>
</evidence>
<evidence type="ECO:0000256" key="1">
    <source>
        <dbReference type="ARBA" id="ARBA00010456"/>
    </source>
</evidence>
<dbReference type="GO" id="GO:0006152">
    <property type="term" value="P:purine nucleoside catabolic process"/>
    <property type="evidence" value="ECO:0007669"/>
    <property type="project" value="TreeGrafter"/>
</dbReference>
<dbReference type="InterPro" id="IPR004402">
    <property type="entry name" value="DeoD-type"/>
</dbReference>
<dbReference type="InterPro" id="IPR018016">
    <property type="entry name" value="Nucleoside_phosphorylase_CS"/>
</dbReference>
<dbReference type="GO" id="GO:0005829">
    <property type="term" value="C:cytosol"/>
    <property type="evidence" value="ECO:0007669"/>
    <property type="project" value="TreeGrafter"/>
</dbReference>
<feature type="domain" description="Nucleoside phosphorylase" evidence="6">
    <location>
        <begin position="16"/>
        <end position="229"/>
    </location>
</feature>
<dbReference type="AlphaFoldDB" id="A0A223CWS0"/>
<evidence type="ECO:0000313" key="7">
    <source>
        <dbReference type="EMBL" id="ASS73732.1"/>
    </source>
</evidence>
<evidence type="ECO:0000259" key="6">
    <source>
        <dbReference type="Pfam" id="PF01048"/>
    </source>
</evidence>
<dbReference type="InterPro" id="IPR035994">
    <property type="entry name" value="Nucleoside_phosphorylase_sf"/>
</dbReference>
<feature type="binding site" description="in other chain" evidence="5">
    <location>
        <position position="24"/>
    </location>
    <ligand>
        <name>phosphate</name>
        <dbReference type="ChEBI" id="CHEBI:43474"/>
        <note>ligand shared between dimeric partners</note>
    </ligand>
</feature>
<feature type="binding site" description="in other chain" evidence="5">
    <location>
        <position position="20"/>
    </location>
    <ligand>
        <name>phosphate</name>
        <dbReference type="ChEBI" id="CHEBI:43474"/>
        <note>ligand shared between dimeric partners</note>
    </ligand>
</feature>
<keyword evidence="3 5" id="KW-0808">Transferase</keyword>
<evidence type="ECO:0000256" key="4">
    <source>
        <dbReference type="ARBA" id="ARBA00048447"/>
    </source>
</evidence>
<sequence>MTVHIGAKEGQIAETILLPGDPLRAKYIAETFLEGAELYNEVRGMYGFTGTYKGKRISVQGTGMGIPSMSIYAHELINGYGVQNLIRVGTCGAYQKDIKVRDMILAMSASTDSAVNKHRFGGLDYAPTASFDLLYRAYENAKKENMPVAVGNVFTSDTFYNDTRDIITLMANYNTLAVEMEAAALYTLAAQFNRKALAILTVSDHLITGEETTSEERQLTFNQMIKVALDTAAEITN</sequence>
<feature type="binding site" description="in other chain" evidence="5">
    <location>
        <begin position="203"/>
        <end position="204"/>
    </location>
    <ligand>
        <name>a purine D-ribonucleoside</name>
        <dbReference type="ChEBI" id="CHEBI:142355"/>
        <note>ligand shared between dimeric partners</note>
    </ligand>
</feature>
<comment type="catalytic activity">
    <reaction evidence="5">
        <text>a purine 2'-deoxy-D-ribonucleoside + phosphate = a purine nucleobase + 2-deoxy-alpha-D-ribose 1-phosphate</text>
        <dbReference type="Rhea" id="RHEA:36431"/>
        <dbReference type="ChEBI" id="CHEBI:26386"/>
        <dbReference type="ChEBI" id="CHEBI:43474"/>
        <dbReference type="ChEBI" id="CHEBI:57259"/>
        <dbReference type="ChEBI" id="CHEBI:142361"/>
        <dbReference type="EC" id="2.4.2.1"/>
    </reaction>
</comment>
<dbReference type="KEGG" id="tab:CIG75_01250"/>
<evidence type="ECO:0000256" key="2">
    <source>
        <dbReference type="ARBA" id="ARBA00022676"/>
    </source>
</evidence>
<keyword evidence="2 5" id="KW-0328">Glycosyltransferase</keyword>
<dbReference type="SUPFAM" id="SSF53167">
    <property type="entry name" value="Purine and uridine phosphorylases"/>
    <property type="match status" value="1"/>
</dbReference>
<feature type="binding site" evidence="5">
    <location>
        <position position="43"/>
    </location>
    <ligand>
        <name>phosphate</name>
        <dbReference type="ChEBI" id="CHEBI:43474"/>
        <note>ligand shared between dimeric partners</note>
    </ligand>
</feature>
<name>A0A223CWS0_9BACL</name>
<feature type="binding site" description="in other chain" evidence="5">
    <location>
        <begin position="87"/>
        <end position="90"/>
    </location>
    <ligand>
        <name>phosphate</name>
        <dbReference type="ChEBI" id="CHEBI:43474"/>
        <note>ligand shared between dimeric partners</note>
    </ligand>
</feature>
<comment type="catalytic activity">
    <reaction evidence="5">
        <text>a purine D-ribonucleoside + phosphate = a purine nucleobase + alpha-D-ribose 1-phosphate</text>
        <dbReference type="Rhea" id="RHEA:19805"/>
        <dbReference type="ChEBI" id="CHEBI:26386"/>
        <dbReference type="ChEBI" id="CHEBI:43474"/>
        <dbReference type="ChEBI" id="CHEBI:57720"/>
        <dbReference type="ChEBI" id="CHEBI:142355"/>
        <dbReference type="EC" id="2.4.2.1"/>
    </reaction>
</comment>
<dbReference type="RefSeq" id="WP_094234992.1">
    <property type="nucleotide sequence ID" value="NZ_CP022657.1"/>
</dbReference>
<comment type="subunit">
    <text evidence="5">Homohexamer; trimer of homodimers.</text>
</comment>
<dbReference type="GO" id="GO:0004731">
    <property type="term" value="F:purine-nucleoside phosphorylase activity"/>
    <property type="evidence" value="ECO:0007669"/>
    <property type="project" value="UniProtKB-UniRule"/>
</dbReference>
<dbReference type="OrthoDB" id="9782889at2"/>
<dbReference type="EC" id="2.4.2.1" evidence="5"/>
<feature type="binding site" evidence="5">
    <location>
        <position position="4"/>
    </location>
    <ligand>
        <name>a purine D-ribonucleoside</name>
        <dbReference type="ChEBI" id="CHEBI:142355"/>
        <note>ligand shared between dimeric partners</note>
    </ligand>
</feature>
<dbReference type="Gene3D" id="3.40.50.1580">
    <property type="entry name" value="Nucleoside phosphorylase domain"/>
    <property type="match status" value="1"/>
</dbReference>
<evidence type="ECO:0000256" key="5">
    <source>
        <dbReference type="HAMAP-Rule" id="MF_01627"/>
    </source>
</evidence>
<dbReference type="Pfam" id="PF01048">
    <property type="entry name" value="PNP_UDP_1"/>
    <property type="match status" value="1"/>
</dbReference>
<comment type="similarity">
    <text evidence="1 5">Belongs to the PNP/UDP phosphorylase family.</text>
</comment>
<dbReference type="GO" id="GO:0004850">
    <property type="term" value="F:uridine phosphorylase activity"/>
    <property type="evidence" value="ECO:0007669"/>
    <property type="project" value="UniProtKB-EC"/>
</dbReference>
<dbReference type="PANTHER" id="PTHR43691">
    <property type="entry name" value="URIDINE PHOSPHORYLASE"/>
    <property type="match status" value="1"/>
</dbReference>
<dbReference type="PANTHER" id="PTHR43691:SF11">
    <property type="entry name" value="FI09636P-RELATED"/>
    <property type="match status" value="1"/>
</dbReference>
<comment type="function">
    <text evidence="5">Catalyzes the reversible phosphorolytic breakdown of the N-glycosidic bond in the beta-(deoxy)ribonucleoside molecules, with the formation of the corresponding free purine bases and pentose-1-phosphate.</text>
</comment>
<dbReference type="HAMAP" id="MF_01627">
    <property type="entry name" value="Pur_nucleosid_phosp"/>
    <property type="match status" value="1"/>
</dbReference>
<dbReference type="NCBIfam" id="TIGR00107">
    <property type="entry name" value="deoD"/>
    <property type="match status" value="1"/>
</dbReference>
<dbReference type="NCBIfam" id="NF009914">
    <property type="entry name" value="PRK13374.1"/>
    <property type="match status" value="1"/>
</dbReference>
<proteinExistence type="inferred from homology"/>
<reference evidence="7 8" key="1">
    <citation type="journal article" date="2015" name="Int. J. Syst. Evol. Microbiol.">
        <title>Tumebacillus algifaecis sp. nov., isolated from decomposing algal scum.</title>
        <authorList>
            <person name="Wu Y.F."/>
            <person name="Zhang B."/>
            <person name="Xing P."/>
            <person name="Wu Q.L."/>
            <person name="Liu S.J."/>
        </authorList>
    </citation>
    <scope>NUCLEOTIDE SEQUENCE [LARGE SCALE GENOMIC DNA]</scope>
    <source>
        <strain evidence="7 8">THMBR28</strain>
    </source>
</reference>
<feature type="binding site" description="in other chain" evidence="5">
    <location>
        <begin position="179"/>
        <end position="181"/>
    </location>
    <ligand>
        <name>a purine D-ribonucleoside</name>
        <dbReference type="ChEBI" id="CHEBI:142355"/>
        <note>ligand shared between dimeric partners</note>
    </ligand>
</feature>
<gene>
    <name evidence="5 7" type="primary">deoD</name>
    <name evidence="7" type="ORF">CIG75_01250</name>
</gene>
<dbReference type="InterPro" id="IPR000845">
    <property type="entry name" value="Nucleoside_phosphorylase_d"/>
</dbReference>